<sequence>MGLQTDVGRLPGGLGSEVLGHVGLRAAGLLRVEQRAGLETHQVGRLDLDQGLGDRELHPLVHADRPVENDALAGVARRAIDEPVAITDAFCGDQGPFGIESVEQVAEALALVTDQVLCGDFEIIEEQFVGLVVDHVGDRSHRETVADGVMQVDDEDRHPFGFPFHLGERCGACQQDHQIRVLHARNPDLLTIDQITAILPFGGSPDLRRIGTGARLGHRHRLDAEFPGGNRRQVFFLLRRAAVPQQRTHVIHLAMHGAGIATATVDLFHDHARRGQPQAGAAVLLGNHCRQPASTDQRGGEGLGISALLVDPAEILVREVAAEVADGVANLLVIVIGTEHCALLAMKSACGCLPLECLPGTLYTKHAETITRALLDVELARTIASSRFEMIRRFRIVIAGIAARSSASFPWSPPHELR</sequence>
<evidence type="ECO:0000313" key="1">
    <source>
        <dbReference type="EMBL" id="KFB70344.1"/>
    </source>
</evidence>
<name>A0A084Y6K0_9PROT</name>
<dbReference type="AlphaFoldDB" id="A0A084Y6K0"/>
<reference evidence="1 2" key="1">
    <citation type="submission" date="2014-02" db="EMBL/GenBank/DDBJ databases">
        <title>Expanding our view of genomic diversity in Candidatus Accumulibacter clades.</title>
        <authorList>
            <person name="Skennerton C.T."/>
            <person name="Barr J.J."/>
            <person name="Slater F.R."/>
            <person name="Bond P.L."/>
            <person name="Tyson G.W."/>
        </authorList>
    </citation>
    <scope>NUCLEOTIDE SEQUENCE [LARGE SCALE GENOMIC DNA]</scope>
    <source>
        <strain evidence="2">BA-91</strain>
    </source>
</reference>
<dbReference type="Proteomes" id="UP000020077">
    <property type="component" value="Unassembled WGS sequence"/>
</dbReference>
<gene>
    <name evidence="1" type="ORF">AW09_004570</name>
</gene>
<proteinExistence type="predicted"/>
<comment type="caution">
    <text evidence="1">The sequence shown here is derived from an EMBL/GenBank/DDBJ whole genome shotgun (WGS) entry which is preliminary data.</text>
</comment>
<protein>
    <submittedName>
        <fullName evidence="1">Uncharacterized protein</fullName>
    </submittedName>
</protein>
<accession>A0A084Y6K0</accession>
<evidence type="ECO:0000313" key="2">
    <source>
        <dbReference type="Proteomes" id="UP000020077"/>
    </source>
</evidence>
<dbReference type="EMBL" id="JDVG02000715">
    <property type="protein sequence ID" value="KFB70344.1"/>
    <property type="molecule type" value="Genomic_DNA"/>
</dbReference>
<organism evidence="1 2">
    <name type="scientific">Candidatus Accumulibacter phosphatis</name>
    <dbReference type="NCBI Taxonomy" id="327160"/>
    <lineage>
        <taxon>Bacteria</taxon>
        <taxon>Pseudomonadati</taxon>
        <taxon>Pseudomonadota</taxon>
        <taxon>Betaproteobacteria</taxon>
        <taxon>Candidatus Accumulibacter</taxon>
    </lineage>
</organism>